<feature type="domain" description="ABC3 transporter permease C-terminal" evidence="14">
    <location>
        <begin position="182"/>
        <end position="298"/>
    </location>
</feature>
<dbReference type="PATRIC" id="fig|265726.11.peg.4094"/>
<evidence type="ECO:0000256" key="9">
    <source>
        <dbReference type="ARBA" id="ARBA00022989"/>
    </source>
</evidence>
<comment type="similarity">
    <text evidence="2 12">Belongs to the ABC-4 integral membrane protein family. FtsX subfamily.</text>
</comment>
<keyword evidence="8 13" id="KW-0812">Transmembrane</keyword>
<dbReference type="OrthoDB" id="9813411at2"/>
<reference evidence="16 17" key="1">
    <citation type="submission" date="2014-12" db="EMBL/GenBank/DDBJ databases">
        <title>Mercury Reductase activity and rhizosphere competence traits in the genome of root associated Photobacterium halotolerans MELD1.</title>
        <authorList>
            <person name="Mathew D.C."/>
            <person name="Huang C.-C."/>
        </authorList>
    </citation>
    <scope>NUCLEOTIDE SEQUENCE [LARGE SCALE GENOMIC DNA]</scope>
    <source>
        <strain evidence="16 17">MELD1</strain>
    </source>
</reference>
<comment type="subunit">
    <text evidence="3">Forms a membrane-associated complex with FtsE.</text>
</comment>
<comment type="caution">
    <text evidence="16">The sequence shown here is derived from an EMBL/GenBank/DDBJ whole genome shotgun (WGS) entry which is preliminary data.</text>
</comment>
<dbReference type="InterPro" id="IPR004513">
    <property type="entry name" value="FtsX"/>
</dbReference>
<evidence type="ECO:0000259" key="14">
    <source>
        <dbReference type="Pfam" id="PF02687"/>
    </source>
</evidence>
<dbReference type="Gene3D" id="3.30.70.3040">
    <property type="match status" value="1"/>
</dbReference>
<evidence type="ECO:0000256" key="13">
    <source>
        <dbReference type="SAM" id="Phobius"/>
    </source>
</evidence>
<dbReference type="InterPro" id="IPR003838">
    <property type="entry name" value="ABC3_permease_C"/>
</dbReference>
<evidence type="ECO:0000256" key="5">
    <source>
        <dbReference type="ARBA" id="ARBA00022475"/>
    </source>
</evidence>
<keyword evidence="17" id="KW-1185">Reference proteome</keyword>
<keyword evidence="11 12" id="KW-0131">Cell cycle</keyword>
<evidence type="ECO:0000256" key="2">
    <source>
        <dbReference type="ARBA" id="ARBA00007379"/>
    </source>
</evidence>
<dbReference type="NCBIfam" id="TIGR00439">
    <property type="entry name" value="FtsX_Gneg"/>
    <property type="match status" value="1"/>
</dbReference>
<evidence type="ECO:0000256" key="10">
    <source>
        <dbReference type="ARBA" id="ARBA00023136"/>
    </source>
</evidence>
<evidence type="ECO:0000256" key="4">
    <source>
        <dbReference type="ARBA" id="ARBA00021907"/>
    </source>
</evidence>
<evidence type="ECO:0000256" key="7">
    <source>
        <dbReference type="ARBA" id="ARBA00022618"/>
    </source>
</evidence>
<keyword evidence="6 12" id="KW-0997">Cell inner membrane</keyword>
<keyword evidence="5 12" id="KW-1003">Cell membrane</keyword>
<dbReference type="GO" id="GO:0032153">
    <property type="term" value="C:cell division site"/>
    <property type="evidence" value="ECO:0007669"/>
    <property type="project" value="TreeGrafter"/>
</dbReference>
<dbReference type="PANTHER" id="PTHR47755">
    <property type="entry name" value="CELL DIVISION PROTEIN FTSX"/>
    <property type="match status" value="1"/>
</dbReference>
<proteinExistence type="inferred from homology"/>
<evidence type="ECO:0000256" key="8">
    <source>
        <dbReference type="ARBA" id="ARBA00022692"/>
    </source>
</evidence>
<evidence type="ECO:0000256" key="12">
    <source>
        <dbReference type="PIRNR" id="PIRNR003097"/>
    </source>
</evidence>
<organism evidence="16 17">
    <name type="scientific">Photobacterium halotolerans</name>
    <dbReference type="NCBI Taxonomy" id="265726"/>
    <lineage>
        <taxon>Bacteria</taxon>
        <taxon>Pseudomonadati</taxon>
        <taxon>Pseudomonadota</taxon>
        <taxon>Gammaproteobacteria</taxon>
        <taxon>Vibrionales</taxon>
        <taxon>Vibrionaceae</taxon>
        <taxon>Photobacterium</taxon>
    </lineage>
</organism>
<evidence type="ECO:0000256" key="3">
    <source>
        <dbReference type="ARBA" id="ARBA00011160"/>
    </source>
</evidence>
<feature type="transmembrane region" description="Helical" evidence="13">
    <location>
        <begin position="31"/>
        <end position="51"/>
    </location>
</feature>
<feature type="transmembrane region" description="Helical" evidence="13">
    <location>
        <begin position="176"/>
        <end position="196"/>
    </location>
</feature>
<comment type="subcellular location">
    <subcellularLocation>
        <location evidence="1">Cell inner membrane</location>
        <topology evidence="1">Multi-pass membrane protein</topology>
    </subcellularLocation>
</comment>
<feature type="domain" description="FtsX extracellular" evidence="15">
    <location>
        <begin position="66"/>
        <end position="160"/>
    </location>
</feature>
<dbReference type="InterPro" id="IPR040690">
    <property type="entry name" value="FtsX_ECD"/>
</dbReference>
<evidence type="ECO:0000256" key="1">
    <source>
        <dbReference type="ARBA" id="ARBA00004429"/>
    </source>
</evidence>
<feature type="transmembrane region" description="Helical" evidence="13">
    <location>
        <begin position="279"/>
        <end position="298"/>
    </location>
</feature>
<dbReference type="GO" id="GO:0051301">
    <property type="term" value="P:cell division"/>
    <property type="evidence" value="ECO:0007669"/>
    <property type="project" value="UniProtKB-KW"/>
</dbReference>
<dbReference type="InterPro" id="IPR047590">
    <property type="entry name" value="FtsX_proteobact-type"/>
</dbReference>
<evidence type="ECO:0000259" key="15">
    <source>
        <dbReference type="Pfam" id="PF18075"/>
    </source>
</evidence>
<accession>A0A0F5VDB3</accession>
<dbReference type="RefSeq" id="WP_046220438.1">
    <property type="nucleotide sequence ID" value="NZ_JWYV01000006.1"/>
</dbReference>
<protein>
    <recommendedName>
        <fullName evidence="4 12">Cell division protein FtsX</fullName>
    </recommendedName>
</protein>
<dbReference type="Pfam" id="PF18075">
    <property type="entry name" value="FtsX_ECD"/>
    <property type="match status" value="1"/>
</dbReference>
<dbReference type="STRING" id="265726.KY46_09685"/>
<evidence type="ECO:0000313" key="16">
    <source>
        <dbReference type="EMBL" id="KKD00146.1"/>
    </source>
</evidence>
<feature type="transmembrane region" description="Helical" evidence="13">
    <location>
        <begin position="233"/>
        <end position="258"/>
    </location>
</feature>
<keyword evidence="7 12" id="KW-0132">Cell division</keyword>
<keyword evidence="10 12" id="KW-0472">Membrane</keyword>
<dbReference type="AlphaFoldDB" id="A0A0F5VDB3"/>
<dbReference type="GO" id="GO:0005886">
    <property type="term" value="C:plasma membrane"/>
    <property type="evidence" value="ECO:0007669"/>
    <property type="project" value="UniProtKB-SubCell"/>
</dbReference>
<dbReference type="PANTHER" id="PTHR47755:SF1">
    <property type="entry name" value="CELL DIVISION PROTEIN FTSX"/>
    <property type="match status" value="1"/>
</dbReference>
<comment type="function">
    <text evidence="12">Part of the ABC transporter FtsEX involved in cellular division.</text>
</comment>
<dbReference type="Pfam" id="PF02687">
    <property type="entry name" value="FtsX"/>
    <property type="match status" value="1"/>
</dbReference>
<keyword evidence="9 13" id="KW-1133">Transmembrane helix</keyword>
<evidence type="ECO:0000256" key="6">
    <source>
        <dbReference type="ARBA" id="ARBA00022519"/>
    </source>
</evidence>
<dbReference type="EMBL" id="JWYV01000006">
    <property type="protein sequence ID" value="KKD00146.1"/>
    <property type="molecule type" value="Genomic_DNA"/>
</dbReference>
<sequence>MAREAQSWFSVQRQVGKQALTDLWRRPVGNVLTLAVLAFALTLPACFYLAAKNIAIVSQAWQNPTQLTVYMAPGASDSDGRALRDTLAGWTEISSADYVSPQQGLDEFREHAGFAKALSLLDENPLPAVLIIKPSVQWQSGSQAEILARKLSEQVGVDDVRLDSDWLQRLDAIKQLSVTLTMIMAGLMLLAVFLIVGNTLRLQLQNQKEAVQVMKLVGATNTYILRPFLYTGAWYGLLASVAALVLTTLVSFILEGAVDKLAALYGSDFHLTGLAWDECLLLIVLSALLGILAARLSAGRHLKEIEPI</sequence>
<dbReference type="Proteomes" id="UP000033633">
    <property type="component" value="Unassembled WGS sequence"/>
</dbReference>
<evidence type="ECO:0000313" key="17">
    <source>
        <dbReference type="Proteomes" id="UP000033633"/>
    </source>
</evidence>
<name>A0A0F5VDB3_9GAMM</name>
<dbReference type="PIRSF" id="PIRSF003097">
    <property type="entry name" value="FtsX"/>
    <property type="match status" value="1"/>
</dbReference>
<gene>
    <name evidence="16" type="ORF">KY46_09685</name>
</gene>
<evidence type="ECO:0000256" key="11">
    <source>
        <dbReference type="ARBA" id="ARBA00023306"/>
    </source>
</evidence>